<gene>
    <name evidence="1" type="ORF">LARV_01894</name>
</gene>
<dbReference type="AlphaFoldDB" id="A0A0S7BIW9"/>
<name>A0A0S7BIW9_9CHLR</name>
<proteinExistence type="predicted"/>
<protein>
    <submittedName>
        <fullName evidence="1">Membrane proteins related to metalloendopeptidases</fullName>
    </submittedName>
</protein>
<keyword evidence="2" id="KW-1185">Reference proteome</keyword>
<dbReference type="InterPro" id="IPR011055">
    <property type="entry name" value="Dup_hybrid_motif"/>
</dbReference>
<dbReference type="Gene3D" id="2.70.70.10">
    <property type="entry name" value="Glucose Permease (Domain IIA)"/>
    <property type="match status" value="1"/>
</dbReference>
<evidence type="ECO:0000313" key="2">
    <source>
        <dbReference type="Proteomes" id="UP000055060"/>
    </source>
</evidence>
<reference evidence="1" key="1">
    <citation type="submission" date="2015-07" db="EMBL/GenBank/DDBJ databases">
        <title>Draft Genome Sequences of Anaerolinea thermolimosa IMO-1, Bellilinea caldifistulae GOMI-1, Leptolinea tardivitalis YMTK-2, Levilinea saccharolytica KIBI-1,Longilinea arvoryzae KOME-1, Previously Described as Members of the Anaerolineaceae (Chloroflexi).</title>
        <authorList>
            <person name="Sekiguchi Y."/>
            <person name="Ohashi A."/>
            <person name="Matsuura N."/>
            <person name="Tourlousse M.D."/>
        </authorList>
    </citation>
    <scope>NUCLEOTIDE SEQUENCE [LARGE SCALE GENOMIC DNA]</scope>
    <source>
        <strain evidence="1">KOME-1</strain>
    </source>
</reference>
<dbReference type="Proteomes" id="UP000055060">
    <property type="component" value="Unassembled WGS sequence"/>
</dbReference>
<organism evidence="1">
    <name type="scientific">Longilinea arvoryzae</name>
    <dbReference type="NCBI Taxonomy" id="360412"/>
    <lineage>
        <taxon>Bacteria</taxon>
        <taxon>Bacillati</taxon>
        <taxon>Chloroflexota</taxon>
        <taxon>Anaerolineae</taxon>
        <taxon>Anaerolineales</taxon>
        <taxon>Anaerolineaceae</taxon>
        <taxon>Longilinea</taxon>
    </lineage>
</organism>
<evidence type="ECO:0000313" key="1">
    <source>
        <dbReference type="EMBL" id="GAP14130.1"/>
    </source>
</evidence>
<dbReference type="STRING" id="360412.LARV_01894"/>
<sequence>MGLLRRASAIRLNSADLALEKNKKYRKSGWRFIVALAFLLSACAPASGSVDQSAGPVTTLPALAARFNTTEKEIRAANSVLPEHVTTLPAGLPLKIPIYYEPFWGSSFEILPDSLFVNGPAQVGFDVVEYVKEQPGWLKNASQFLGDEQRRGGEIIDYIATTYSVSPRLLLALIEFQAGGLTQAEVPDGASTYPLGYIDGLHIGLARQLNWAANELNNGYYAWRTGKLDSFELQDGRLQRVDPWQNAASAALQYYFSQVMTADKYELAISGEGLLKTYTQLFGDPWSNVQELIPGSLEQPYFRFPFQTGTTWAFTGGPHTGWGEGDPLAAIDFAPGNIASGCTPTDVPAAAVADGVVVRTGDALVVLDLDGDGDERTGWTIFYLHISNASLPPVGRKLKAGDPVGLPSCEGGEATGTHVHIARRYNGEWIPAGGALAFNLEGWVVQAGSVAYQGTLIRDGKVITACTCSDETSHIFSNPQGP</sequence>
<dbReference type="EMBL" id="DF967972">
    <property type="protein sequence ID" value="GAP14130.1"/>
    <property type="molecule type" value="Genomic_DNA"/>
</dbReference>
<accession>A0A0S7BIW9</accession>
<dbReference type="SUPFAM" id="SSF51261">
    <property type="entry name" value="Duplicated hybrid motif"/>
    <property type="match status" value="1"/>
</dbReference>